<dbReference type="Gene3D" id="3.40.47.10">
    <property type="match status" value="1"/>
</dbReference>
<dbReference type="Proteomes" id="UP000266906">
    <property type="component" value="Unassembled WGS sequence"/>
</dbReference>
<dbReference type="EMBL" id="RKQG01000003">
    <property type="protein sequence ID" value="RPE27800.1"/>
    <property type="molecule type" value="Genomic_DNA"/>
</dbReference>
<dbReference type="SUPFAM" id="SSF53901">
    <property type="entry name" value="Thiolase-like"/>
    <property type="match status" value="1"/>
</dbReference>
<accession>A0A3N4RLG5</accession>
<comment type="caution">
    <text evidence="3">The sequence shown here is derived from an EMBL/GenBank/DDBJ whole genome shotgun (WGS) entry which is preliminary data.</text>
</comment>
<feature type="region of interest" description="Disordered" evidence="1">
    <location>
        <begin position="170"/>
        <end position="257"/>
    </location>
</feature>
<evidence type="ECO:0000313" key="4">
    <source>
        <dbReference type="Proteomes" id="UP000266906"/>
    </source>
</evidence>
<feature type="domain" description="Beta-ketoacyl synthase-like N-terminal" evidence="2">
    <location>
        <begin position="52"/>
        <end position="167"/>
    </location>
</feature>
<name>A0A3N4RLG5_9ACTN</name>
<protein>
    <submittedName>
        <fullName evidence="3">Beta-ketoacyl synthase-like protein</fullName>
    </submittedName>
</protein>
<dbReference type="Pfam" id="PF13723">
    <property type="entry name" value="Ketoacyl-synt_2"/>
    <property type="match status" value="1"/>
</dbReference>
<gene>
    <name evidence="3" type="ORF">EDD38_7090</name>
</gene>
<sequence length="257" mass="26168">MSRAAQPADSTVRPEDLPAAAAAAGLRVLAAGRWPRSAADLEPPVLPGFVASSFSPLAAEAARRCLDAHQGGVPAELPVTAVVVASELGDLAGAVQVAEAVDGGARLGPLLFFQAVPNAVAGHLAARRGLTGPVVCVGGAGGGLEVAELLLADGDAELVLLVLVEQAAAGPDGGSDRAAAVLLAPPPLPDRPDHLDHLDQPGHPGHPDRPGHLDHPDRPDHPSHLGRPDHPDHPSHPNHLGRPGHPDRQQEQEGAQP</sequence>
<keyword evidence="4" id="KW-1185">Reference proteome</keyword>
<feature type="compositionally biased region" description="Low complexity" evidence="1">
    <location>
        <begin position="170"/>
        <end position="183"/>
    </location>
</feature>
<feature type="compositionally biased region" description="Basic and acidic residues" evidence="1">
    <location>
        <begin position="190"/>
        <end position="235"/>
    </location>
</feature>
<evidence type="ECO:0000259" key="2">
    <source>
        <dbReference type="Pfam" id="PF13723"/>
    </source>
</evidence>
<evidence type="ECO:0000256" key="1">
    <source>
        <dbReference type="SAM" id="MobiDB-lite"/>
    </source>
</evidence>
<dbReference type="GO" id="GO:0016747">
    <property type="term" value="F:acyltransferase activity, transferring groups other than amino-acyl groups"/>
    <property type="evidence" value="ECO:0007669"/>
    <property type="project" value="UniProtKB-ARBA"/>
</dbReference>
<evidence type="ECO:0000313" key="3">
    <source>
        <dbReference type="EMBL" id="RPE27800.1"/>
    </source>
</evidence>
<dbReference type="InterPro" id="IPR016039">
    <property type="entry name" value="Thiolase-like"/>
</dbReference>
<dbReference type="AlphaFoldDB" id="A0A3N4RLG5"/>
<proteinExistence type="predicted"/>
<reference evidence="3 4" key="1">
    <citation type="submission" date="2018-11" db="EMBL/GenBank/DDBJ databases">
        <title>Sequencing the genomes of 1000 actinobacteria strains.</title>
        <authorList>
            <person name="Klenk H.-P."/>
        </authorList>
    </citation>
    <scope>NUCLEOTIDE SEQUENCE [LARGE SCALE GENOMIC DNA]</scope>
    <source>
        <strain evidence="3 4">DSM 44781</strain>
    </source>
</reference>
<dbReference type="InterPro" id="IPR014030">
    <property type="entry name" value="Ketoacyl_synth_N"/>
</dbReference>
<organism evidence="3 4">
    <name type="scientific">Kitasatospora cineracea</name>
    <dbReference type="NCBI Taxonomy" id="88074"/>
    <lineage>
        <taxon>Bacteria</taxon>
        <taxon>Bacillati</taxon>
        <taxon>Actinomycetota</taxon>
        <taxon>Actinomycetes</taxon>
        <taxon>Kitasatosporales</taxon>
        <taxon>Streptomycetaceae</taxon>
        <taxon>Kitasatospora</taxon>
    </lineage>
</organism>
<dbReference type="RefSeq" id="WP_208767135.1">
    <property type="nucleotide sequence ID" value="NZ_RKQG01000003.1"/>
</dbReference>